<keyword evidence="2" id="KW-1185">Reference proteome</keyword>
<dbReference type="AlphaFoldDB" id="A0A542ZZX1"/>
<dbReference type="InterPro" id="IPR023393">
    <property type="entry name" value="START-like_dom_sf"/>
</dbReference>
<dbReference type="Proteomes" id="UP000319746">
    <property type="component" value="Unassembled WGS sequence"/>
</dbReference>
<name>A0A542ZZX1_9MICC</name>
<reference evidence="1 2" key="1">
    <citation type="submission" date="2019-06" db="EMBL/GenBank/DDBJ databases">
        <title>Sequencing the genomes of 1000 actinobacteria strains.</title>
        <authorList>
            <person name="Klenk H.-P."/>
        </authorList>
    </citation>
    <scope>NUCLEOTIDE SEQUENCE [LARGE SCALE GENOMIC DNA]</scope>
    <source>
        <strain evidence="1 2">DSM 24083</strain>
    </source>
</reference>
<dbReference type="Pfam" id="PF10604">
    <property type="entry name" value="Polyketide_cyc2"/>
    <property type="match status" value="1"/>
</dbReference>
<organism evidence="1 2">
    <name type="scientific">Enteractinococcus coprophilus</name>
    <dbReference type="NCBI Taxonomy" id="1027633"/>
    <lineage>
        <taxon>Bacteria</taxon>
        <taxon>Bacillati</taxon>
        <taxon>Actinomycetota</taxon>
        <taxon>Actinomycetes</taxon>
        <taxon>Micrococcales</taxon>
        <taxon>Micrococcaceae</taxon>
    </lineage>
</organism>
<gene>
    <name evidence="1" type="ORF">FB556_2354</name>
</gene>
<accession>A0A542ZZX1</accession>
<proteinExistence type="predicted"/>
<evidence type="ECO:0000313" key="2">
    <source>
        <dbReference type="Proteomes" id="UP000319746"/>
    </source>
</evidence>
<comment type="caution">
    <text evidence="1">The sequence shown here is derived from an EMBL/GenBank/DDBJ whole genome shotgun (WGS) entry which is preliminary data.</text>
</comment>
<evidence type="ECO:0000313" key="1">
    <source>
        <dbReference type="EMBL" id="TQL65879.1"/>
    </source>
</evidence>
<dbReference type="RefSeq" id="WP_141867869.1">
    <property type="nucleotide sequence ID" value="NZ_BAABAN010000006.1"/>
</dbReference>
<dbReference type="EMBL" id="VFOU01000004">
    <property type="protein sequence ID" value="TQL65879.1"/>
    <property type="molecule type" value="Genomic_DNA"/>
</dbReference>
<protein>
    <submittedName>
        <fullName evidence="1">Uncharacterized protein YndB with AHSA1/START domain</fullName>
    </submittedName>
</protein>
<dbReference type="Gene3D" id="3.30.530.20">
    <property type="match status" value="1"/>
</dbReference>
<dbReference type="SUPFAM" id="SSF55961">
    <property type="entry name" value="Bet v1-like"/>
    <property type="match status" value="1"/>
</dbReference>
<dbReference type="OrthoDB" id="6624781at2"/>
<dbReference type="InterPro" id="IPR019587">
    <property type="entry name" value="Polyketide_cyclase/dehydratase"/>
</dbReference>
<sequence>MTEQRIVHATRTIDAPATTIFELIADPAQQPEWDGNDNLAKAPTGQRITAVNQDFTMELTNGESRTNHVVEFEEGRRIAWKPAPTGEEPRGHIFRWELRPINDTQTEVTHTYDWTQLTDETRFTRARSYTEEALMSSVNRLSLKAES</sequence>